<proteinExistence type="predicted"/>
<dbReference type="GO" id="GO:0003677">
    <property type="term" value="F:DNA binding"/>
    <property type="evidence" value="ECO:0007669"/>
    <property type="project" value="InterPro"/>
</dbReference>
<evidence type="ECO:0000313" key="1">
    <source>
        <dbReference type="EMBL" id="MDH7889222.1"/>
    </source>
</evidence>
<dbReference type="RefSeq" id="WP_281105416.1">
    <property type="nucleotide sequence ID" value="NZ_JAOPMH010000001.1"/>
</dbReference>
<organism evidence="1 2">
    <name type="scientific">Bifidobacterium catenulatum subsp. kashiwanohense</name>
    <dbReference type="NCBI Taxonomy" id="630129"/>
    <lineage>
        <taxon>Bacteria</taxon>
        <taxon>Bacillati</taxon>
        <taxon>Actinomycetota</taxon>
        <taxon>Actinomycetes</taxon>
        <taxon>Bifidobacteriales</taxon>
        <taxon>Bifidobacteriaceae</taxon>
        <taxon>Bifidobacterium</taxon>
    </lineage>
</organism>
<evidence type="ECO:0000313" key="2">
    <source>
        <dbReference type="Proteomes" id="UP001161916"/>
    </source>
</evidence>
<sequence length="123" mass="14093">MGKRKNQTSEFNRRINQRILAEAGIRRLSARDIARQLGKSPSYVTTRYNETVEWLPADIETLAHAWDMEPEELIARQNGYQTKPSIVEQQLQDVLRRINAGDLTLAANHDLNKQAEAESEDDC</sequence>
<protein>
    <submittedName>
        <fullName evidence="1">Uncharacterized protein</fullName>
    </submittedName>
</protein>
<dbReference type="AlphaFoldDB" id="A0AA43T2Q8"/>
<accession>A0AA43T2Q8</accession>
<comment type="caution">
    <text evidence="1">The sequence shown here is derived from an EMBL/GenBank/DDBJ whole genome shotgun (WGS) entry which is preliminary data.</text>
</comment>
<name>A0AA43T2Q8_9BIFI</name>
<dbReference type="Proteomes" id="UP001161916">
    <property type="component" value="Unassembled WGS sequence"/>
</dbReference>
<reference evidence="1" key="1">
    <citation type="submission" date="2022-09" db="EMBL/GenBank/DDBJ databases">
        <authorList>
            <person name="Orihara K."/>
        </authorList>
    </citation>
    <scope>NUCLEOTIDE SEQUENCE</scope>
    <source>
        <strain evidence="1">YIT 13062</strain>
    </source>
</reference>
<dbReference type="SUPFAM" id="SSF47413">
    <property type="entry name" value="lambda repressor-like DNA-binding domains"/>
    <property type="match status" value="1"/>
</dbReference>
<gene>
    <name evidence="1" type="ORF">OB951_01100</name>
</gene>
<dbReference type="EMBL" id="JAOPMH010000001">
    <property type="protein sequence ID" value="MDH7889222.1"/>
    <property type="molecule type" value="Genomic_DNA"/>
</dbReference>
<dbReference type="InterPro" id="IPR010982">
    <property type="entry name" value="Lambda_DNA-bd_dom_sf"/>
</dbReference>
<reference evidence="1" key="2">
    <citation type="journal article" date="2023" name="Gut Microbes">
        <title>Characterization of Bifidobacterium kashiwanohense that utilizes both milk- and plant-derived oligosaccharides.</title>
        <authorList>
            <person name="Orihara K."/>
            <person name="Yahagi K."/>
            <person name="Saito Y."/>
            <person name="Watanabe Y."/>
            <person name="Sasai T."/>
            <person name="Hara T."/>
            <person name="Tsukuda N."/>
            <person name="Oki K."/>
            <person name="Fujimoto J."/>
            <person name="Matsuki T."/>
        </authorList>
    </citation>
    <scope>NUCLEOTIDE SEQUENCE</scope>
    <source>
        <strain evidence="1">YIT 13062</strain>
    </source>
</reference>